<evidence type="ECO:0000313" key="4">
    <source>
        <dbReference type="Proteomes" id="UP000694865"/>
    </source>
</evidence>
<feature type="compositionally biased region" description="Low complexity" evidence="2">
    <location>
        <begin position="319"/>
        <end position="328"/>
    </location>
</feature>
<evidence type="ECO:0000256" key="2">
    <source>
        <dbReference type="SAM" id="MobiDB-lite"/>
    </source>
</evidence>
<accession>A0ABM0MKD0</accession>
<feature type="domain" description="CCHC-type" evidence="3">
    <location>
        <begin position="178"/>
        <end position="193"/>
    </location>
</feature>
<feature type="region of interest" description="Disordered" evidence="2">
    <location>
        <begin position="375"/>
        <end position="396"/>
    </location>
</feature>
<gene>
    <name evidence="5" type="primary">LOC102803021</name>
</gene>
<evidence type="ECO:0000313" key="5">
    <source>
        <dbReference type="RefSeq" id="XP_006820471.1"/>
    </source>
</evidence>
<dbReference type="PROSITE" id="PS50158">
    <property type="entry name" value="ZF_CCHC"/>
    <property type="match status" value="1"/>
</dbReference>
<dbReference type="SUPFAM" id="SSF57756">
    <property type="entry name" value="Retrovirus zinc finger-like domains"/>
    <property type="match status" value="1"/>
</dbReference>
<keyword evidence="1" id="KW-0479">Metal-binding</keyword>
<keyword evidence="1" id="KW-0863">Zinc-finger</keyword>
<organism evidence="4 5">
    <name type="scientific">Saccoglossus kowalevskii</name>
    <name type="common">Acorn worm</name>
    <dbReference type="NCBI Taxonomy" id="10224"/>
    <lineage>
        <taxon>Eukaryota</taxon>
        <taxon>Metazoa</taxon>
        <taxon>Hemichordata</taxon>
        <taxon>Enteropneusta</taxon>
        <taxon>Harrimaniidae</taxon>
        <taxon>Saccoglossus</taxon>
    </lineage>
</organism>
<evidence type="ECO:0000259" key="3">
    <source>
        <dbReference type="PROSITE" id="PS50158"/>
    </source>
</evidence>
<dbReference type="GeneID" id="102803021"/>
<keyword evidence="1" id="KW-0862">Zinc</keyword>
<feature type="compositionally biased region" description="Basic and acidic residues" evidence="2">
    <location>
        <begin position="241"/>
        <end position="264"/>
    </location>
</feature>
<protein>
    <submittedName>
        <fullName evidence="5">Uncharacterized protein LOC102803021</fullName>
    </submittedName>
</protein>
<evidence type="ECO:0000256" key="1">
    <source>
        <dbReference type="PROSITE-ProRule" id="PRU00047"/>
    </source>
</evidence>
<proteinExistence type="predicted"/>
<dbReference type="SMART" id="SM00343">
    <property type="entry name" value="ZnF_C2HC"/>
    <property type="match status" value="1"/>
</dbReference>
<sequence>MAAAMLTKRGNCFAGLTRNHGVRCESVSGINIEAYVSAISEIIDAKTILAASRINGSVIVFLTSVADVDKVCANGLNVGDMCIHAEALVKPATKIVLSGVPPFITNATLDKHLNKFGRIVSTFRYIPIGIKNPELRHIKSFRRQVHMISENDSIEDIILIKHENRLYKIYVSTDKITCYKCFKKGHVQRDCRQGTRSQNKTNAAAENSQQSTNNTPNDENNQPTVETNGYNVDENTQSAPRRKDENKTDEHHIDGIEYEDRTETVEPSQDYSQSRDDDMDVGGDNTQITRLFENDLHTDDAGDDAGDDVDNDSTNNVQTDSLSTSSDFSNTSEEVVLTHPSTILHSSDPGFCVPSYSSIVSGSKPIDVFDRKVSDLDGRSDDRDEMESLSSEVSELSEVSTDDADLKLLDQDTITSFIQKSYNHKRIIEFATEFCPDLGILIKSINHYRKNTDMPGSEKIRIQRMNSKLTSYYKKVLKNPETTVSTKEKAKEVLLNTQRGIPSNTGGKQKI</sequence>
<feature type="region of interest" description="Disordered" evidence="2">
    <location>
        <begin position="190"/>
        <end position="285"/>
    </location>
</feature>
<dbReference type="Gene3D" id="4.10.60.10">
    <property type="entry name" value="Zinc finger, CCHC-type"/>
    <property type="match status" value="1"/>
</dbReference>
<dbReference type="InterPro" id="IPR001878">
    <property type="entry name" value="Znf_CCHC"/>
</dbReference>
<keyword evidence="4" id="KW-1185">Reference proteome</keyword>
<dbReference type="RefSeq" id="XP_006820471.1">
    <property type="nucleotide sequence ID" value="XM_006820408.1"/>
</dbReference>
<reference evidence="5" key="1">
    <citation type="submission" date="2025-08" db="UniProtKB">
        <authorList>
            <consortium name="RefSeq"/>
        </authorList>
    </citation>
    <scope>IDENTIFICATION</scope>
    <source>
        <tissue evidence="5">Testes</tissue>
    </source>
</reference>
<name>A0ABM0MKD0_SACKO</name>
<feature type="compositionally biased region" description="Acidic residues" evidence="2">
    <location>
        <begin position="301"/>
        <end position="311"/>
    </location>
</feature>
<dbReference type="Proteomes" id="UP000694865">
    <property type="component" value="Unplaced"/>
</dbReference>
<dbReference type="InterPro" id="IPR036875">
    <property type="entry name" value="Znf_CCHC_sf"/>
</dbReference>
<feature type="compositionally biased region" description="Polar residues" evidence="2">
    <location>
        <begin position="194"/>
        <end position="239"/>
    </location>
</feature>
<feature type="region of interest" description="Disordered" evidence="2">
    <location>
        <begin position="297"/>
        <end position="328"/>
    </location>
</feature>